<dbReference type="PANTHER" id="PTHR10953">
    <property type="entry name" value="UBIQUITIN-ACTIVATING ENZYME E1"/>
    <property type="match status" value="1"/>
</dbReference>
<dbReference type="AlphaFoldDB" id="A0A1D9MLK7"/>
<evidence type="ECO:0000313" key="2">
    <source>
        <dbReference type="EMBL" id="AOZ73053.1"/>
    </source>
</evidence>
<dbReference type="GO" id="GO:0005829">
    <property type="term" value="C:cytosol"/>
    <property type="evidence" value="ECO:0007669"/>
    <property type="project" value="TreeGrafter"/>
</dbReference>
<dbReference type="EMBL" id="CP017812">
    <property type="protein sequence ID" value="AOZ73053.1"/>
    <property type="molecule type" value="Genomic_DNA"/>
</dbReference>
<feature type="domain" description="THIF-type NAD/FAD binding fold" evidence="1">
    <location>
        <begin position="21"/>
        <end position="252"/>
    </location>
</feature>
<sequence>MSANITSSCANPLEIRPRDLRNVLLEGFGEEGQRALYQAKVLVVGAGGLGSPVLTYLAAAGVGHLGICEFDVIEESNLQRQFLHPYERLGQGKAESARETLQAFAPDLSVDLLGKFPLLAEGETLDNSWIERLSSYQLIVDAADNFETKYSISRACEQLGVPHVWGSIVGWDFSVSVFTPAQGKGLRALFPAIPPAGSTPTGAANGVLGAACGQAGGVMAGEVVKFLTGAGELLTGQVLLVDTLRNSWQTVPFVPLVDSK</sequence>
<dbReference type="CDD" id="cd00757">
    <property type="entry name" value="ThiF_MoeB_HesA_family"/>
    <property type="match status" value="1"/>
</dbReference>
<dbReference type="InterPro" id="IPR000594">
    <property type="entry name" value="ThiF_NAD_FAD-bd"/>
</dbReference>
<dbReference type="GO" id="GO:0008146">
    <property type="term" value="F:sulfotransferase activity"/>
    <property type="evidence" value="ECO:0007669"/>
    <property type="project" value="TreeGrafter"/>
</dbReference>
<dbReference type="PANTHER" id="PTHR10953:SF102">
    <property type="entry name" value="ADENYLYLTRANSFERASE AND SULFURTRANSFERASE MOCS3"/>
    <property type="match status" value="1"/>
</dbReference>
<organism evidence="2 3">
    <name type="scientific">Boudabousia tangfeifanii</name>
    <dbReference type="NCBI Taxonomy" id="1912795"/>
    <lineage>
        <taxon>Bacteria</taxon>
        <taxon>Bacillati</taxon>
        <taxon>Actinomycetota</taxon>
        <taxon>Actinomycetes</taxon>
        <taxon>Actinomycetales</taxon>
        <taxon>Actinomycetaceae</taxon>
        <taxon>Boudabousia</taxon>
    </lineage>
</organism>
<keyword evidence="3" id="KW-1185">Reference proteome</keyword>
<dbReference type="GO" id="GO:0008641">
    <property type="term" value="F:ubiquitin-like modifier activating enzyme activity"/>
    <property type="evidence" value="ECO:0007669"/>
    <property type="project" value="InterPro"/>
</dbReference>
<dbReference type="STRING" id="1912795.BK816_06930"/>
<dbReference type="OrthoDB" id="9804286at2"/>
<evidence type="ECO:0000259" key="1">
    <source>
        <dbReference type="Pfam" id="PF00899"/>
    </source>
</evidence>
<proteinExistence type="predicted"/>
<dbReference type="InterPro" id="IPR035985">
    <property type="entry name" value="Ubiquitin-activating_enz"/>
</dbReference>
<dbReference type="Gene3D" id="3.40.50.720">
    <property type="entry name" value="NAD(P)-binding Rossmann-like Domain"/>
    <property type="match status" value="1"/>
</dbReference>
<gene>
    <name evidence="2" type="ORF">BK816_06930</name>
</gene>
<name>A0A1D9MLK7_9ACTO</name>
<dbReference type="Pfam" id="PF00899">
    <property type="entry name" value="ThiF"/>
    <property type="match status" value="1"/>
</dbReference>
<reference evidence="2 3" key="1">
    <citation type="submission" date="2016-10" db="EMBL/GenBank/DDBJ databases">
        <title>Actinomyces aegypiusis sp. nov., isolated from the Aegypius monachus in Qinghai Tibet Plateau China.</title>
        <authorList>
            <person name="Wang Y."/>
        </authorList>
    </citation>
    <scope>NUCLEOTIDE SEQUENCE [LARGE SCALE GENOMIC DNA]</scope>
    <source>
        <strain evidence="2 3">VUL4_3</strain>
    </source>
</reference>
<dbReference type="InterPro" id="IPR045886">
    <property type="entry name" value="ThiF/MoeB/HesA"/>
</dbReference>
<dbReference type="GO" id="GO:0016779">
    <property type="term" value="F:nucleotidyltransferase activity"/>
    <property type="evidence" value="ECO:0007669"/>
    <property type="project" value="TreeGrafter"/>
</dbReference>
<dbReference type="Proteomes" id="UP000176288">
    <property type="component" value="Chromosome"/>
</dbReference>
<dbReference type="RefSeq" id="WP_071164517.1">
    <property type="nucleotide sequence ID" value="NZ_CP017812.1"/>
</dbReference>
<accession>A0A1D9MLK7</accession>
<dbReference type="KEGG" id="avu:BK816_06930"/>
<evidence type="ECO:0000313" key="3">
    <source>
        <dbReference type="Proteomes" id="UP000176288"/>
    </source>
</evidence>
<dbReference type="SUPFAM" id="SSF69572">
    <property type="entry name" value="Activating enzymes of the ubiquitin-like proteins"/>
    <property type="match status" value="1"/>
</dbReference>
<protein>
    <recommendedName>
        <fullName evidence="1">THIF-type NAD/FAD binding fold domain-containing protein</fullName>
    </recommendedName>
</protein>
<dbReference type="GO" id="GO:0004792">
    <property type="term" value="F:thiosulfate-cyanide sulfurtransferase activity"/>
    <property type="evidence" value="ECO:0007669"/>
    <property type="project" value="TreeGrafter"/>
</dbReference>